<comment type="caution">
    <text evidence="1">The sequence shown here is derived from an EMBL/GenBank/DDBJ whole genome shotgun (WGS) entry which is preliminary data.</text>
</comment>
<organism evidence="1 2">
    <name type="scientific">Cerrena zonata</name>
    <dbReference type="NCBI Taxonomy" id="2478898"/>
    <lineage>
        <taxon>Eukaryota</taxon>
        <taxon>Fungi</taxon>
        <taxon>Dikarya</taxon>
        <taxon>Basidiomycota</taxon>
        <taxon>Agaricomycotina</taxon>
        <taxon>Agaricomycetes</taxon>
        <taxon>Polyporales</taxon>
        <taxon>Cerrenaceae</taxon>
        <taxon>Cerrena</taxon>
    </lineage>
</organism>
<accession>A0AAW0GI30</accession>
<evidence type="ECO:0000313" key="1">
    <source>
        <dbReference type="EMBL" id="KAK7692441.1"/>
    </source>
</evidence>
<proteinExistence type="predicted"/>
<name>A0AAW0GI30_9APHY</name>
<evidence type="ECO:0000313" key="2">
    <source>
        <dbReference type="Proteomes" id="UP001385951"/>
    </source>
</evidence>
<dbReference type="SUPFAM" id="SSF52047">
    <property type="entry name" value="RNI-like"/>
    <property type="match status" value="1"/>
</dbReference>
<dbReference type="Proteomes" id="UP001385951">
    <property type="component" value="Unassembled WGS sequence"/>
</dbReference>
<protein>
    <recommendedName>
        <fullName evidence="3">F-box domain-containing protein</fullName>
    </recommendedName>
</protein>
<dbReference type="AlphaFoldDB" id="A0AAW0GI30"/>
<keyword evidence="2" id="KW-1185">Reference proteome</keyword>
<dbReference type="EMBL" id="JASBNA010000004">
    <property type="protein sequence ID" value="KAK7692441.1"/>
    <property type="molecule type" value="Genomic_DNA"/>
</dbReference>
<gene>
    <name evidence="1" type="ORF">QCA50_004066</name>
</gene>
<reference evidence="1 2" key="1">
    <citation type="submission" date="2022-09" db="EMBL/GenBank/DDBJ databases">
        <authorList>
            <person name="Palmer J.M."/>
        </authorList>
    </citation>
    <scope>NUCLEOTIDE SEQUENCE [LARGE SCALE GENOMIC DNA]</scope>
    <source>
        <strain evidence="1 2">DSM 7382</strain>
    </source>
</reference>
<sequence>MFALPAPAGWEPAPFSLEYTPPSRSHPGSFQSTFPVEIYERIIDFCAHPANFPNALSGCRLALRTWALTCKALLRRVRFHLWREIKLRDEKEVNALTQTLRGNSHLSTFIQFLDVWMDAPASMFITLVNAKMRHLQYMHISGERPLRHKLFFQTMFRFRMVTMLWISFRIQAHQFMRLLCCFPNLLLLKLDGEQDCYAPIPEATKYAPKFKLECFQFKFSPGETHVEAWRYILRCLMDTQRCLTTLRILEVDFSDTWDGVHVDMENISLILSSAGETLTDLVIHYTHDWNFKEPGDTHVIKSISLQHNSALRRLRIAFYWTGQKDLSGLLHLLESIPEKSLEYLSILFSQITSSSQGVEIEAKWWQDLDTLLSTDRFQNLRGLDITPTYERFGDEMTVMKKKGIVHVTSQRMFPARDWMRLRGFWL</sequence>
<evidence type="ECO:0008006" key="3">
    <source>
        <dbReference type="Google" id="ProtNLM"/>
    </source>
</evidence>